<dbReference type="Gene3D" id="2.40.128.10">
    <property type="match status" value="1"/>
</dbReference>
<dbReference type="PANTHER" id="PTHR43301">
    <property type="entry name" value="ARABINAN ENDO-1,5-ALPHA-L-ARABINOSIDASE"/>
    <property type="match status" value="1"/>
</dbReference>
<dbReference type="CDD" id="cd18832">
    <property type="entry name" value="GH43_GsAbnA-like"/>
    <property type="match status" value="1"/>
</dbReference>
<sequence>MRHRIHLAAAAVAALTLSVASPAATAAPPQPAPPAAPALTDVEVHDPSYVEADGEHWVFGSHLAAASTGDFMEWEQRANHVTPENPLFDDVTTELAETFEWAETDTLWAPDVIQLADGRYYMYYNACRGDSPRSAMGVAVADDVDGPYRDLGIILRSGHRDGEGMSADGTAYDGRVHPNAVDPDVFYDHEGDLWMTYGSYSGGIFSLELDPETGMPLPDQGYGTHLTGGNHSRIEGASIMPDAASGDYYMFLSFGGLDADGGYNMRVARSGSPEGPYYDAAGNDMREARSDASLPLFDDASIEPYGTKLMGSYLFQRQDGDPGAGPGDGYVSPGHNTTYVDPETGRMLLIFHSRFPGQGERHNVRVNQMFFNSAGWPVVAPYRFAGGELEHVRRGEAVGRYRMIDHGKAITAEAAQARDVSLNRNGTVTGAVEGRWRLYDRNRAMLTVGGEAYDGRFARQWDPVSEAWVMTFTVQSEAGVSLWGSADHAAR</sequence>
<evidence type="ECO:0000256" key="1">
    <source>
        <dbReference type="ARBA" id="ARBA00004834"/>
    </source>
</evidence>
<dbReference type="SUPFAM" id="SSF75005">
    <property type="entry name" value="Arabinanase/levansucrase/invertase"/>
    <property type="match status" value="1"/>
</dbReference>
<dbReference type="EMBL" id="BMXK01000004">
    <property type="protein sequence ID" value="GHD03890.1"/>
    <property type="molecule type" value="Genomic_DNA"/>
</dbReference>
<feature type="domain" description="Extracellular endo-alpha-(1-&gt;5)-L-arabinanase C-terminal" evidence="7">
    <location>
        <begin position="381"/>
        <end position="484"/>
    </location>
</feature>
<keyword evidence="4 5" id="KW-0326">Glycosidase</keyword>
<dbReference type="Proteomes" id="UP000642819">
    <property type="component" value="Unassembled WGS sequence"/>
</dbReference>
<evidence type="ECO:0000256" key="3">
    <source>
        <dbReference type="ARBA" id="ARBA00022801"/>
    </source>
</evidence>
<comment type="pathway">
    <text evidence="1">Glycan metabolism; L-arabinan degradation.</text>
</comment>
<feature type="signal peptide" evidence="6">
    <location>
        <begin position="1"/>
        <end position="26"/>
    </location>
</feature>
<keyword evidence="6" id="KW-0732">Signal</keyword>
<evidence type="ECO:0000259" key="7">
    <source>
        <dbReference type="Pfam" id="PF16369"/>
    </source>
</evidence>
<evidence type="ECO:0000256" key="6">
    <source>
        <dbReference type="SAM" id="SignalP"/>
    </source>
</evidence>
<evidence type="ECO:0000256" key="4">
    <source>
        <dbReference type="ARBA" id="ARBA00023295"/>
    </source>
</evidence>
<evidence type="ECO:0000256" key="5">
    <source>
        <dbReference type="RuleBase" id="RU361187"/>
    </source>
</evidence>
<evidence type="ECO:0000313" key="9">
    <source>
        <dbReference type="Proteomes" id="UP000642819"/>
    </source>
</evidence>
<keyword evidence="9" id="KW-1185">Reference proteome</keyword>
<evidence type="ECO:0000313" key="8">
    <source>
        <dbReference type="EMBL" id="GHD03890.1"/>
    </source>
</evidence>
<evidence type="ECO:0000256" key="2">
    <source>
        <dbReference type="ARBA" id="ARBA00009865"/>
    </source>
</evidence>
<keyword evidence="3 5" id="KW-0378">Hydrolase</keyword>
<protein>
    <submittedName>
        <fullName evidence="8">Extracellular endo-alpha-(1-&gt;5)-L-arabinanase 2</fullName>
    </submittedName>
</protein>
<organism evidence="8 9">
    <name type="scientific">Zhihengliuella salsuginis</name>
    <dbReference type="NCBI Taxonomy" id="578222"/>
    <lineage>
        <taxon>Bacteria</taxon>
        <taxon>Bacillati</taxon>
        <taxon>Actinomycetota</taxon>
        <taxon>Actinomycetes</taxon>
        <taxon>Micrococcales</taxon>
        <taxon>Micrococcaceae</taxon>
        <taxon>Zhihengliuella</taxon>
    </lineage>
</organism>
<dbReference type="RefSeq" id="WP_229790969.1">
    <property type="nucleotide sequence ID" value="NZ_BMXK01000004.1"/>
</dbReference>
<dbReference type="InterPro" id="IPR050727">
    <property type="entry name" value="GH43_arabinanases"/>
</dbReference>
<comment type="similarity">
    <text evidence="2 5">Belongs to the glycosyl hydrolase 43 family.</text>
</comment>
<dbReference type="PANTHER" id="PTHR43301:SF3">
    <property type="entry name" value="ARABINAN ENDO-1,5-ALPHA-L-ARABINOSIDASE A-RELATED"/>
    <property type="match status" value="1"/>
</dbReference>
<dbReference type="InterPro" id="IPR023296">
    <property type="entry name" value="Glyco_hydro_beta-prop_sf"/>
</dbReference>
<comment type="caution">
    <text evidence="8">The sequence shown here is derived from an EMBL/GenBank/DDBJ whole genome shotgun (WGS) entry which is preliminary data.</text>
</comment>
<reference evidence="9" key="1">
    <citation type="journal article" date="2019" name="Int. J. Syst. Evol. Microbiol.">
        <title>The Global Catalogue of Microorganisms (GCM) 10K type strain sequencing project: providing services to taxonomists for standard genome sequencing and annotation.</title>
        <authorList>
            <consortium name="The Broad Institute Genomics Platform"/>
            <consortium name="The Broad Institute Genome Sequencing Center for Infectious Disease"/>
            <person name="Wu L."/>
            <person name="Ma J."/>
        </authorList>
    </citation>
    <scope>NUCLEOTIDE SEQUENCE [LARGE SCALE GENOMIC DNA]</scope>
    <source>
        <strain evidence="9">KCTC 19466</strain>
    </source>
</reference>
<dbReference type="InterPro" id="IPR032291">
    <property type="entry name" value="Abn2_C"/>
</dbReference>
<gene>
    <name evidence="8" type="primary">abn2</name>
    <name evidence="8" type="ORF">GCM10008096_10540</name>
</gene>
<dbReference type="Gene3D" id="2.115.10.20">
    <property type="entry name" value="Glycosyl hydrolase domain, family 43"/>
    <property type="match status" value="1"/>
</dbReference>
<dbReference type="InterPro" id="IPR006710">
    <property type="entry name" value="Glyco_hydro_43"/>
</dbReference>
<dbReference type="Pfam" id="PF16369">
    <property type="entry name" value="GH43_C"/>
    <property type="match status" value="1"/>
</dbReference>
<proteinExistence type="inferred from homology"/>
<feature type="chain" id="PRO_5047164175" evidence="6">
    <location>
        <begin position="27"/>
        <end position="491"/>
    </location>
</feature>
<accession>A0ABQ3GEW9</accession>
<name>A0ABQ3GEW9_9MICC</name>
<dbReference type="Pfam" id="PF04616">
    <property type="entry name" value="Glyco_hydro_43"/>
    <property type="match status" value="1"/>
</dbReference>